<evidence type="ECO:0000259" key="1">
    <source>
        <dbReference type="Pfam" id="PF00561"/>
    </source>
</evidence>
<dbReference type="Pfam" id="PF00561">
    <property type="entry name" value="Abhydrolase_1"/>
    <property type="match status" value="1"/>
</dbReference>
<evidence type="ECO:0000313" key="3">
    <source>
        <dbReference type="Proteomes" id="UP000249522"/>
    </source>
</evidence>
<gene>
    <name evidence="2" type="ORF">DNH61_18225</name>
</gene>
<dbReference type="PANTHER" id="PTHR43433:SF5">
    <property type="entry name" value="AB HYDROLASE-1 DOMAIN-CONTAINING PROTEIN"/>
    <property type="match status" value="1"/>
</dbReference>
<proteinExistence type="predicted"/>
<dbReference type="GO" id="GO:0046503">
    <property type="term" value="P:glycerolipid catabolic process"/>
    <property type="evidence" value="ECO:0007669"/>
    <property type="project" value="TreeGrafter"/>
</dbReference>
<dbReference type="InterPro" id="IPR029058">
    <property type="entry name" value="AB_hydrolase_fold"/>
</dbReference>
<dbReference type="InterPro" id="IPR050471">
    <property type="entry name" value="AB_hydrolase"/>
</dbReference>
<protein>
    <submittedName>
        <fullName evidence="2">Alpha/beta hydrolase</fullName>
    </submittedName>
</protein>
<keyword evidence="2" id="KW-0378">Hydrolase</keyword>
<dbReference type="Proteomes" id="UP000249522">
    <property type="component" value="Unassembled WGS sequence"/>
</dbReference>
<dbReference type="InterPro" id="IPR000073">
    <property type="entry name" value="AB_hydrolase_1"/>
</dbReference>
<dbReference type="EMBL" id="QKRB01000053">
    <property type="protein sequence ID" value="PZD94345.1"/>
    <property type="molecule type" value="Genomic_DNA"/>
</dbReference>
<dbReference type="Gene3D" id="3.40.50.1820">
    <property type="entry name" value="alpha/beta hydrolase"/>
    <property type="match status" value="1"/>
</dbReference>
<dbReference type="RefSeq" id="WP_111148114.1">
    <property type="nucleotide sequence ID" value="NZ_QKRB01000053.1"/>
</dbReference>
<organism evidence="2 3">
    <name type="scientific">Paenibacillus sambharensis</name>
    <dbReference type="NCBI Taxonomy" id="1803190"/>
    <lineage>
        <taxon>Bacteria</taxon>
        <taxon>Bacillati</taxon>
        <taxon>Bacillota</taxon>
        <taxon>Bacilli</taxon>
        <taxon>Bacillales</taxon>
        <taxon>Paenibacillaceae</taxon>
        <taxon>Paenibacillus</taxon>
    </lineage>
</organism>
<dbReference type="SUPFAM" id="SSF53474">
    <property type="entry name" value="alpha/beta-Hydrolases"/>
    <property type="match status" value="1"/>
</dbReference>
<dbReference type="GO" id="GO:0004806">
    <property type="term" value="F:triacylglycerol lipase activity"/>
    <property type="evidence" value="ECO:0007669"/>
    <property type="project" value="TreeGrafter"/>
</dbReference>
<reference evidence="2 3" key="1">
    <citation type="submission" date="2018-06" db="EMBL/GenBank/DDBJ databases">
        <title>Paenibacillus imtechensis sp. nov.</title>
        <authorList>
            <person name="Pinnaka A.K."/>
            <person name="Singh H."/>
            <person name="Kaur M."/>
        </authorList>
    </citation>
    <scope>NUCLEOTIDE SEQUENCE [LARGE SCALE GENOMIC DNA]</scope>
    <source>
        <strain evidence="2 3">SMB1</strain>
    </source>
</reference>
<feature type="domain" description="AB hydrolase-1" evidence="1">
    <location>
        <begin position="23"/>
        <end position="119"/>
    </location>
</feature>
<dbReference type="AlphaFoldDB" id="A0A2W1LH46"/>
<comment type="caution">
    <text evidence="2">The sequence shown here is derived from an EMBL/GenBank/DDBJ whole genome shotgun (WGS) entry which is preliminary data.</text>
</comment>
<accession>A0A2W1LH46</accession>
<evidence type="ECO:0000313" key="2">
    <source>
        <dbReference type="EMBL" id="PZD94345.1"/>
    </source>
</evidence>
<sequence>MPHFHVNGTHIHYHVDGDDGPAVVLIHPPFLGGRIYNYVRNNLANDHRLVTIDVRGHGHSEPGNVKLTMPLIVEDIKQVMDNLEIDEAYICGYSMGSMPVLESLITHPDRFKGGILLSGTSEVRDRRNRRIMKAADLSSRLKAKEAIVVPLAMGNADSRTTFHVLHKEGMAGNNVSFREYANVCLNYSCKSRLRAIASPMLLLCGEKDETFIKYAREMDELLAVSELYAIKGADHQLPTHVPDKVCFTIRQWIAKHEDRELADTYAEREELNLALTEQGIITENDLAWR</sequence>
<name>A0A2W1LH46_9BACL</name>
<keyword evidence="3" id="KW-1185">Reference proteome</keyword>
<dbReference type="PANTHER" id="PTHR43433">
    <property type="entry name" value="HYDROLASE, ALPHA/BETA FOLD FAMILY PROTEIN"/>
    <property type="match status" value="1"/>
</dbReference>
<dbReference type="OrthoDB" id="6191536at2"/>